<reference evidence="9 10" key="1">
    <citation type="submission" date="2021-01" db="EMBL/GenBank/DDBJ databases">
        <title>Draft Genome Sequence and Polyhydroxyalkanoate Biosynthetic Potential of Jeongeupia naejangsanensis Type Strain DSM 24253.</title>
        <authorList>
            <person name="Turrini P."/>
            <person name="Artuso I."/>
            <person name="Lugli G.A."/>
            <person name="Frangipani E."/>
            <person name="Ventura M."/>
            <person name="Visca P."/>
        </authorList>
    </citation>
    <scope>NUCLEOTIDE SEQUENCE [LARGE SCALE GENOMIC DNA]</scope>
    <source>
        <strain evidence="9 10">DSM 24253</strain>
    </source>
</reference>
<dbReference type="RefSeq" id="WP_203535911.1">
    <property type="nucleotide sequence ID" value="NZ_JAESND010000001.1"/>
</dbReference>
<evidence type="ECO:0000256" key="6">
    <source>
        <dbReference type="SAM" id="SignalP"/>
    </source>
</evidence>
<keyword evidence="2" id="KW-0645">Protease</keyword>
<dbReference type="InterPro" id="IPR050626">
    <property type="entry name" value="Peptidase_M16"/>
</dbReference>
<accession>A0ABS2BFH3</accession>
<organism evidence="9 10">
    <name type="scientific">Jeongeupia naejangsanensis</name>
    <dbReference type="NCBI Taxonomy" id="613195"/>
    <lineage>
        <taxon>Bacteria</taxon>
        <taxon>Pseudomonadati</taxon>
        <taxon>Pseudomonadota</taxon>
        <taxon>Betaproteobacteria</taxon>
        <taxon>Neisseriales</taxon>
        <taxon>Chitinibacteraceae</taxon>
        <taxon>Jeongeupia</taxon>
    </lineage>
</organism>
<dbReference type="SUPFAM" id="SSF63411">
    <property type="entry name" value="LuxS/MPP-like metallohydrolase"/>
    <property type="match status" value="3"/>
</dbReference>
<dbReference type="PANTHER" id="PTHR43690">
    <property type="entry name" value="NARDILYSIN"/>
    <property type="match status" value="1"/>
</dbReference>
<dbReference type="PANTHER" id="PTHR43690:SF17">
    <property type="entry name" value="PROTEIN YHJJ"/>
    <property type="match status" value="1"/>
</dbReference>
<keyword evidence="10" id="KW-1185">Reference proteome</keyword>
<dbReference type="Gene3D" id="3.30.830.10">
    <property type="entry name" value="Metalloenzyme, LuxS/M16 peptidase-like"/>
    <property type="match status" value="3"/>
</dbReference>
<dbReference type="Pfam" id="PF00675">
    <property type="entry name" value="Peptidase_M16"/>
    <property type="match status" value="1"/>
</dbReference>
<feature type="signal peptide" evidence="6">
    <location>
        <begin position="1"/>
        <end position="17"/>
    </location>
</feature>
<dbReference type="InterPro" id="IPR011765">
    <property type="entry name" value="Pept_M16_N"/>
</dbReference>
<keyword evidence="6" id="KW-0732">Signal</keyword>
<sequence length="915" mass="101685">MRILFWMLVCCAGLAQAVDRIGVLDNGLKYAIRHTDQPAGEVEFRLVVNAGEIDVADAGLEGGMHLIEHMAFRDTDAYPSGTLVPYLRTQGFRFGEHLNGWTSPSATQYQLAFPHGDAAGVGVGLRVLAGIAAGIRFDPATLDAERKIVAEELRSRQNNPWLRFWVQERALYQQGTGVESWSYGTPDSVAAMPADALRALYRRLYTPGRMAVVVAGDIDPGRVESQLRTQFAGLWPKIDGKQEQLRAPMPASTSLAYTVTLVDDGMNDWANLGLSFPRPDFSSAEGVRLSYTASLLKYALKQRLAQRGVDYQIDWRWRDDGQPILNFGYRLMPEFGKHYDRLDSRQQLLNLEGQLAAFVAQPLDDRTLAQLKREYIGTVVQWHANDRGRAKAEADLLALAALGQHPWSDSRTEMPELRKAVDSVDAKALSAMLADALARPRYLQFAYQSKYIKQLPDRDTVLGWYKDFKPGPQPAAFGDYAALAFPGPKAEPGKIVSVQRSGEIEALTLSNGVKVLLRPMLRGDGLVYFRFGAMGGQFQFGESQYAAALVAPSAIAGMTVALLPQSEIARIRLADGVSLATSVEQEWFGFYGSGLQSGLPTVLAELHHRFNRDPRKDRLGGWGRDELIKQDTPLNSMAKLLYQDMRNAAFPDDYRLQFANPRWYDDYQNGSLEQVVRQLYADPSRFTFGLVGDFDPDAIKPLLEKWLANLPRRDDVVPTTIAQVKAAAGGDVQETDTTRRNSYVRVEFNTRQSWSPAVIAQGWLLKTVLEERLRLKLRDEGGISYLPTVAYQLLPGSAQFAQLVVGFDVDPRQEGKAMDDVRSVFASLRETPVGTRDLETARRIVLREARAELDLPAMLCWRMLTNDAAGLPMSDVDAVYKAVDTVDAAALQDGARRWLSESGMTIGRLSPNPQI</sequence>
<feature type="domain" description="Peptidase M16 C-terminal" evidence="8">
    <location>
        <begin position="674"/>
        <end position="844"/>
    </location>
</feature>
<feature type="domain" description="Peptidase M16 C-terminal" evidence="8">
    <location>
        <begin position="194"/>
        <end position="307"/>
    </location>
</feature>
<evidence type="ECO:0000256" key="2">
    <source>
        <dbReference type="ARBA" id="ARBA00022670"/>
    </source>
</evidence>
<protein>
    <submittedName>
        <fullName evidence="9">Insulinase family protein</fullName>
    </submittedName>
</protein>
<comment type="similarity">
    <text evidence="1">Belongs to the peptidase M16 family.</text>
</comment>
<evidence type="ECO:0000259" key="7">
    <source>
        <dbReference type="Pfam" id="PF00675"/>
    </source>
</evidence>
<dbReference type="Proteomes" id="UP000809431">
    <property type="component" value="Unassembled WGS sequence"/>
</dbReference>
<keyword evidence="3" id="KW-0378">Hydrolase</keyword>
<evidence type="ECO:0000313" key="9">
    <source>
        <dbReference type="EMBL" id="MBM3114200.1"/>
    </source>
</evidence>
<evidence type="ECO:0000313" key="10">
    <source>
        <dbReference type="Proteomes" id="UP000809431"/>
    </source>
</evidence>
<evidence type="ECO:0000256" key="5">
    <source>
        <dbReference type="ARBA" id="ARBA00023049"/>
    </source>
</evidence>
<keyword evidence="4" id="KW-0862">Zinc</keyword>
<dbReference type="InterPro" id="IPR007863">
    <property type="entry name" value="Peptidase_M16_C"/>
</dbReference>
<feature type="chain" id="PRO_5045204984" evidence="6">
    <location>
        <begin position="18"/>
        <end position="915"/>
    </location>
</feature>
<gene>
    <name evidence="9" type="ORF">JMJ54_00035</name>
</gene>
<feature type="domain" description="Peptidase M16 N-terminal" evidence="7">
    <location>
        <begin position="36"/>
        <end position="160"/>
    </location>
</feature>
<proteinExistence type="inferred from homology"/>
<comment type="caution">
    <text evidence="9">The sequence shown here is derived from an EMBL/GenBank/DDBJ whole genome shotgun (WGS) entry which is preliminary data.</text>
</comment>
<dbReference type="EMBL" id="JAESND010000001">
    <property type="protein sequence ID" value="MBM3114200.1"/>
    <property type="molecule type" value="Genomic_DNA"/>
</dbReference>
<evidence type="ECO:0000256" key="3">
    <source>
        <dbReference type="ARBA" id="ARBA00022801"/>
    </source>
</evidence>
<name>A0ABS2BFH3_9NEIS</name>
<evidence type="ECO:0000259" key="8">
    <source>
        <dbReference type="Pfam" id="PF05193"/>
    </source>
</evidence>
<dbReference type="InterPro" id="IPR011249">
    <property type="entry name" value="Metalloenz_LuxS/M16"/>
</dbReference>
<keyword evidence="5" id="KW-0482">Metalloprotease</keyword>
<dbReference type="Pfam" id="PF05193">
    <property type="entry name" value="Peptidase_M16_C"/>
    <property type="match status" value="2"/>
</dbReference>
<evidence type="ECO:0000256" key="1">
    <source>
        <dbReference type="ARBA" id="ARBA00007261"/>
    </source>
</evidence>
<evidence type="ECO:0000256" key="4">
    <source>
        <dbReference type="ARBA" id="ARBA00022833"/>
    </source>
</evidence>